<dbReference type="OrthoDB" id="48988at2759"/>
<keyword evidence="1" id="KW-0560">Oxidoreductase</keyword>
<dbReference type="PANTHER" id="PTHR43364">
    <property type="entry name" value="NADH-SPECIFIC METHYLGLYOXAL REDUCTASE-RELATED"/>
    <property type="match status" value="1"/>
</dbReference>
<dbReference type="InterPro" id="IPR050523">
    <property type="entry name" value="AKR_Detox_Biosynth"/>
</dbReference>
<dbReference type="InterPro" id="IPR023210">
    <property type="entry name" value="NADP_OxRdtase_dom"/>
</dbReference>
<evidence type="ECO:0000259" key="2">
    <source>
        <dbReference type="Pfam" id="PF00248"/>
    </source>
</evidence>
<evidence type="ECO:0000313" key="3">
    <source>
        <dbReference type="EMBL" id="KAF2813001.1"/>
    </source>
</evidence>
<dbReference type="Proteomes" id="UP000504636">
    <property type="component" value="Unplaced"/>
</dbReference>
<keyword evidence="4" id="KW-1185">Reference proteome</keyword>
<feature type="domain" description="NADP-dependent oxidoreductase" evidence="2">
    <location>
        <begin position="15"/>
        <end position="308"/>
    </location>
</feature>
<reference evidence="5" key="2">
    <citation type="submission" date="2020-04" db="EMBL/GenBank/DDBJ databases">
        <authorList>
            <consortium name="NCBI Genome Project"/>
        </authorList>
    </citation>
    <scope>NUCLEOTIDE SEQUENCE</scope>
    <source>
        <strain evidence="5">CBS 304.34</strain>
    </source>
</reference>
<evidence type="ECO:0000313" key="4">
    <source>
        <dbReference type="Proteomes" id="UP000504636"/>
    </source>
</evidence>
<dbReference type="GeneID" id="54463665"/>
<dbReference type="SUPFAM" id="SSF51430">
    <property type="entry name" value="NAD(P)-linked oxidoreductase"/>
    <property type="match status" value="1"/>
</dbReference>
<evidence type="ECO:0000256" key="1">
    <source>
        <dbReference type="ARBA" id="ARBA00023002"/>
    </source>
</evidence>
<reference evidence="3 5" key="1">
    <citation type="journal article" date="2020" name="Stud. Mycol.">
        <title>101 Dothideomycetes genomes: a test case for predicting lifestyles and emergence of pathogens.</title>
        <authorList>
            <person name="Haridas S."/>
            <person name="Albert R."/>
            <person name="Binder M."/>
            <person name="Bloem J."/>
            <person name="Labutti K."/>
            <person name="Salamov A."/>
            <person name="Andreopoulos B."/>
            <person name="Baker S."/>
            <person name="Barry K."/>
            <person name="Bills G."/>
            <person name="Bluhm B."/>
            <person name="Cannon C."/>
            <person name="Castanera R."/>
            <person name="Culley D."/>
            <person name="Daum C."/>
            <person name="Ezra D."/>
            <person name="Gonzalez J."/>
            <person name="Henrissat B."/>
            <person name="Kuo A."/>
            <person name="Liang C."/>
            <person name="Lipzen A."/>
            <person name="Lutzoni F."/>
            <person name="Magnuson J."/>
            <person name="Mondo S."/>
            <person name="Nolan M."/>
            <person name="Ohm R."/>
            <person name="Pangilinan J."/>
            <person name="Park H.-J."/>
            <person name="Ramirez L."/>
            <person name="Alfaro M."/>
            <person name="Sun H."/>
            <person name="Tritt A."/>
            <person name="Yoshinaga Y."/>
            <person name="Zwiers L.-H."/>
            <person name="Turgeon B."/>
            <person name="Goodwin S."/>
            <person name="Spatafora J."/>
            <person name="Crous P."/>
            <person name="Grigoriev I."/>
        </authorList>
    </citation>
    <scope>NUCLEOTIDE SEQUENCE</scope>
    <source>
        <strain evidence="3 5">CBS 304.34</strain>
    </source>
</reference>
<sequence length="316" mass="34922">MEDMRLGSSGLKVSKIILGGMSFGSSKWESSPWTLDEPEALKVIKKAYDLGINTWDTADTYSNGASERIIGKALKEFKVPKSKVVILTKTFNPVMGDDSRPVPKNDGALVNQMGLSRKNVFEALDRCLEKLRTDYIATNTHQTSSKSTVSTAKLPSPEFMQALHDLIRSRKVHYIGASSMHTWKFAQLQHEEREMLPFCQATGVGVIPWPPLARGLLAKPLDEGSARKKADGKAKAWFGDANMEILGRVEEVAKRKGVSMVLVATAWVLGKGCAPIMGLNSEKRVEEVVEALRVKLSDEDVKYLEEKYQPRSIGGL</sequence>
<dbReference type="PANTHER" id="PTHR43364:SF15">
    <property type="entry name" value="ARYL-ALCOHOL DEHYDROGENASE AAD16-RELATED"/>
    <property type="match status" value="1"/>
</dbReference>
<dbReference type="GO" id="GO:0016491">
    <property type="term" value="F:oxidoreductase activity"/>
    <property type="evidence" value="ECO:0007669"/>
    <property type="project" value="UniProtKB-KW"/>
</dbReference>
<accession>A0A6A6YW16</accession>
<evidence type="ECO:0000313" key="5">
    <source>
        <dbReference type="RefSeq" id="XP_033579965.1"/>
    </source>
</evidence>
<proteinExistence type="predicted"/>
<dbReference type="Pfam" id="PF00248">
    <property type="entry name" value="Aldo_ket_red"/>
    <property type="match status" value="1"/>
</dbReference>
<protein>
    <submittedName>
        <fullName evidence="3 5">Aldo/keto reductase</fullName>
    </submittedName>
</protein>
<dbReference type="RefSeq" id="XP_033579965.1">
    <property type="nucleotide sequence ID" value="XM_033722772.1"/>
</dbReference>
<dbReference type="InterPro" id="IPR036812">
    <property type="entry name" value="NAD(P)_OxRdtase_dom_sf"/>
</dbReference>
<dbReference type="Gene3D" id="3.20.20.100">
    <property type="entry name" value="NADP-dependent oxidoreductase domain"/>
    <property type="match status" value="1"/>
</dbReference>
<name>A0A6A6YW16_9PEZI</name>
<organism evidence="3">
    <name type="scientific">Mytilinidion resinicola</name>
    <dbReference type="NCBI Taxonomy" id="574789"/>
    <lineage>
        <taxon>Eukaryota</taxon>
        <taxon>Fungi</taxon>
        <taxon>Dikarya</taxon>
        <taxon>Ascomycota</taxon>
        <taxon>Pezizomycotina</taxon>
        <taxon>Dothideomycetes</taxon>
        <taxon>Pleosporomycetidae</taxon>
        <taxon>Mytilinidiales</taxon>
        <taxon>Mytilinidiaceae</taxon>
        <taxon>Mytilinidion</taxon>
    </lineage>
</organism>
<dbReference type="AlphaFoldDB" id="A0A6A6YW16"/>
<dbReference type="EMBL" id="MU003696">
    <property type="protein sequence ID" value="KAF2813001.1"/>
    <property type="molecule type" value="Genomic_DNA"/>
</dbReference>
<reference evidence="5" key="3">
    <citation type="submission" date="2025-04" db="UniProtKB">
        <authorList>
            <consortium name="RefSeq"/>
        </authorList>
    </citation>
    <scope>IDENTIFICATION</scope>
    <source>
        <strain evidence="5">CBS 304.34</strain>
    </source>
</reference>
<gene>
    <name evidence="3 5" type="ORF">BDZ99DRAFT_486395</name>
</gene>